<name>A0ABN9PMK9_9DINO</name>
<protein>
    <submittedName>
        <fullName evidence="2">Uncharacterized protein</fullName>
    </submittedName>
</protein>
<comment type="caution">
    <text evidence="2">The sequence shown here is derived from an EMBL/GenBank/DDBJ whole genome shotgun (WGS) entry which is preliminary data.</text>
</comment>
<organism evidence="2 3">
    <name type="scientific">Prorocentrum cordatum</name>
    <dbReference type="NCBI Taxonomy" id="2364126"/>
    <lineage>
        <taxon>Eukaryota</taxon>
        <taxon>Sar</taxon>
        <taxon>Alveolata</taxon>
        <taxon>Dinophyceae</taxon>
        <taxon>Prorocentrales</taxon>
        <taxon>Prorocentraceae</taxon>
        <taxon>Prorocentrum</taxon>
    </lineage>
</organism>
<keyword evidence="3" id="KW-1185">Reference proteome</keyword>
<evidence type="ECO:0000313" key="3">
    <source>
        <dbReference type="Proteomes" id="UP001189429"/>
    </source>
</evidence>
<reference evidence="2" key="1">
    <citation type="submission" date="2023-10" db="EMBL/GenBank/DDBJ databases">
        <authorList>
            <person name="Chen Y."/>
            <person name="Shah S."/>
            <person name="Dougan E. K."/>
            <person name="Thang M."/>
            <person name="Chan C."/>
        </authorList>
    </citation>
    <scope>NUCLEOTIDE SEQUENCE [LARGE SCALE GENOMIC DNA]</scope>
</reference>
<gene>
    <name evidence="2" type="ORF">PCOR1329_LOCUS4358</name>
</gene>
<accession>A0ABN9PMK9</accession>
<feature type="region of interest" description="Disordered" evidence="1">
    <location>
        <begin position="1"/>
        <end position="63"/>
    </location>
</feature>
<evidence type="ECO:0000256" key="1">
    <source>
        <dbReference type="SAM" id="MobiDB-lite"/>
    </source>
</evidence>
<proteinExistence type="predicted"/>
<evidence type="ECO:0000313" key="2">
    <source>
        <dbReference type="EMBL" id="CAK0794302.1"/>
    </source>
</evidence>
<dbReference type="EMBL" id="CAUYUJ010001115">
    <property type="protein sequence ID" value="CAK0794302.1"/>
    <property type="molecule type" value="Genomic_DNA"/>
</dbReference>
<feature type="compositionally biased region" description="Basic and acidic residues" evidence="1">
    <location>
        <begin position="42"/>
        <end position="56"/>
    </location>
</feature>
<dbReference type="Proteomes" id="UP001189429">
    <property type="component" value="Unassembled WGS sequence"/>
</dbReference>
<sequence length="96" mass="10281">MKHPRPTPRAGRGAGGADRLGRCPGREGAARARGRAAPSRLGDPRNRQRPPSEGRHQPVHHAAISLERQARCDHCQDVGEKHRGAHAWGIGRPGAG</sequence>
<feature type="compositionally biased region" description="Basic and acidic residues" evidence="1">
    <location>
        <begin position="19"/>
        <end position="30"/>
    </location>
</feature>